<gene>
    <name evidence="1" type="ORF">AMEX_G13091</name>
</gene>
<protein>
    <submittedName>
        <fullName evidence="1">Uncharacterized protein</fullName>
    </submittedName>
</protein>
<organism evidence="1 2">
    <name type="scientific">Astyanax mexicanus</name>
    <name type="common">Blind cave fish</name>
    <name type="synonym">Astyanax fasciatus mexicanus</name>
    <dbReference type="NCBI Taxonomy" id="7994"/>
    <lineage>
        <taxon>Eukaryota</taxon>
        <taxon>Metazoa</taxon>
        <taxon>Chordata</taxon>
        <taxon>Craniata</taxon>
        <taxon>Vertebrata</taxon>
        <taxon>Euteleostomi</taxon>
        <taxon>Actinopterygii</taxon>
        <taxon>Neopterygii</taxon>
        <taxon>Teleostei</taxon>
        <taxon>Ostariophysi</taxon>
        <taxon>Characiformes</taxon>
        <taxon>Characoidei</taxon>
        <taxon>Acestrorhamphidae</taxon>
        <taxon>Acestrorhamphinae</taxon>
        <taxon>Astyanax</taxon>
    </lineage>
</organism>
<accession>A0A8T2LS07</accession>
<proteinExistence type="predicted"/>
<evidence type="ECO:0000313" key="1">
    <source>
        <dbReference type="EMBL" id="KAG9272136.1"/>
    </source>
</evidence>
<name>A0A8T2LS07_ASTMX</name>
<sequence length="155" mass="18195">MKVLGFERVQERTAAFTHRQTNLDVKSAHQRSSCEADRRMIPQIACGKADFLGVCLTLKMKLRLYLQSPGSWTQWTVLWKWTLSPHPKKHRPMPNLQTTAPANHLSIFWTILSQQACQQKWRVMKSTFSQHRCLQTVYHYLNFTAWFSCKCLLPM</sequence>
<comment type="caution">
    <text evidence="1">The sequence shown here is derived from an EMBL/GenBank/DDBJ whole genome shotgun (WGS) entry which is preliminary data.</text>
</comment>
<dbReference type="AlphaFoldDB" id="A0A8T2LS07"/>
<reference evidence="1 2" key="1">
    <citation type="submission" date="2021-07" db="EMBL/GenBank/DDBJ databases">
        <authorList>
            <person name="Imarazene B."/>
            <person name="Zahm M."/>
            <person name="Klopp C."/>
            <person name="Cabau C."/>
            <person name="Beille S."/>
            <person name="Jouanno E."/>
            <person name="Castinel A."/>
            <person name="Lluch J."/>
            <person name="Gil L."/>
            <person name="Kuchtly C."/>
            <person name="Lopez Roques C."/>
            <person name="Donnadieu C."/>
            <person name="Parrinello H."/>
            <person name="Journot L."/>
            <person name="Du K."/>
            <person name="Schartl M."/>
            <person name="Retaux S."/>
            <person name="Guiguen Y."/>
        </authorList>
    </citation>
    <scope>NUCLEOTIDE SEQUENCE [LARGE SCALE GENOMIC DNA]</scope>
    <source>
        <strain evidence="1">Pach_M1</strain>
        <tissue evidence="1">Testis</tissue>
    </source>
</reference>
<evidence type="ECO:0000313" key="2">
    <source>
        <dbReference type="Proteomes" id="UP000752171"/>
    </source>
</evidence>
<dbReference type="Proteomes" id="UP000752171">
    <property type="component" value="Unassembled WGS sequence"/>
</dbReference>
<dbReference type="EMBL" id="JAICCE010000010">
    <property type="protein sequence ID" value="KAG9272136.1"/>
    <property type="molecule type" value="Genomic_DNA"/>
</dbReference>